<dbReference type="Pfam" id="PF00036">
    <property type="entry name" value="EF-hand_1"/>
    <property type="match status" value="1"/>
</dbReference>
<dbReference type="RefSeq" id="XP_060537924.1">
    <property type="nucleotide sequence ID" value="XM_060681941.1"/>
</dbReference>
<dbReference type="CDD" id="cd00213">
    <property type="entry name" value="S-100"/>
    <property type="match status" value="1"/>
</dbReference>
<feature type="domain" description="EF-hand" evidence="4">
    <location>
        <begin position="48"/>
        <end position="83"/>
    </location>
</feature>
<dbReference type="SMART" id="SM01394">
    <property type="entry name" value="S_100"/>
    <property type="match status" value="1"/>
</dbReference>
<dbReference type="PANTHER" id="PTHR11639">
    <property type="entry name" value="S100 CALCIUM-BINDING PROTEIN"/>
    <property type="match status" value="1"/>
</dbReference>
<dbReference type="InterPro" id="IPR018247">
    <property type="entry name" value="EF_Hand_1_Ca_BS"/>
</dbReference>
<sequence length="92" mass="10572">MPRQLERAMEIIINVFHQYSSKGGDKDKLSKKELKELLQKELGLETQKYPEGVDKIMRDLDQNGDGQVSFQEFVNLAVTVLITRNPSFSEET</sequence>
<dbReference type="InterPro" id="IPR013787">
    <property type="entry name" value="S100_Ca-bd_sub"/>
</dbReference>
<evidence type="ECO:0000259" key="4">
    <source>
        <dbReference type="PROSITE" id="PS50222"/>
    </source>
</evidence>
<evidence type="ECO:0000313" key="5">
    <source>
        <dbReference type="Proteomes" id="UP001652622"/>
    </source>
</evidence>
<dbReference type="Pfam" id="PF01023">
    <property type="entry name" value="S_100"/>
    <property type="match status" value="1"/>
</dbReference>
<dbReference type="InterPro" id="IPR002048">
    <property type="entry name" value="EF_hand_dom"/>
</dbReference>
<evidence type="ECO:0000256" key="1">
    <source>
        <dbReference type="ARBA" id="ARBA00007323"/>
    </source>
</evidence>
<dbReference type="GeneID" id="132709125"/>
<dbReference type="PANTHER" id="PTHR11639:SF134">
    <property type="entry name" value="PROTEIN S100-A1-RELATED"/>
    <property type="match status" value="1"/>
</dbReference>
<protein>
    <submittedName>
        <fullName evidence="6">Protein S100-A1-like</fullName>
    </submittedName>
</protein>
<comment type="similarity">
    <text evidence="1">Belongs to the S-100 family.</text>
</comment>
<dbReference type="SUPFAM" id="SSF47473">
    <property type="entry name" value="EF-hand"/>
    <property type="match status" value="1"/>
</dbReference>
<dbReference type="InterPro" id="IPR034325">
    <property type="entry name" value="S-100_dom"/>
</dbReference>
<keyword evidence="5" id="KW-1185">Reference proteome</keyword>
<proteinExistence type="inferred from homology"/>
<dbReference type="PROSITE" id="PS00018">
    <property type="entry name" value="EF_HAND_1"/>
    <property type="match status" value="1"/>
</dbReference>
<keyword evidence="3" id="KW-0106">Calcium</keyword>
<gene>
    <name evidence="6" type="primary">LOC132709125</name>
</gene>
<dbReference type="Gene3D" id="1.10.238.10">
    <property type="entry name" value="EF-hand"/>
    <property type="match status" value="1"/>
</dbReference>
<name>A0ABM3YP78_PANGU</name>
<dbReference type="InterPro" id="IPR011992">
    <property type="entry name" value="EF-hand-dom_pair"/>
</dbReference>
<reference evidence="6" key="1">
    <citation type="submission" date="2025-08" db="UniProtKB">
        <authorList>
            <consortium name="RefSeq"/>
        </authorList>
    </citation>
    <scope>IDENTIFICATION</scope>
    <source>
        <tissue evidence="6">Blood</tissue>
    </source>
</reference>
<accession>A0ABM3YP78</accession>
<organism evidence="5 6">
    <name type="scientific">Pantherophis guttatus</name>
    <name type="common">Corn snake</name>
    <name type="synonym">Elaphe guttata</name>
    <dbReference type="NCBI Taxonomy" id="94885"/>
    <lineage>
        <taxon>Eukaryota</taxon>
        <taxon>Metazoa</taxon>
        <taxon>Chordata</taxon>
        <taxon>Craniata</taxon>
        <taxon>Vertebrata</taxon>
        <taxon>Euteleostomi</taxon>
        <taxon>Lepidosauria</taxon>
        <taxon>Squamata</taxon>
        <taxon>Bifurcata</taxon>
        <taxon>Unidentata</taxon>
        <taxon>Episquamata</taxon>
        <taxon>Toxicofera</taxon>
        <taxon>Serpentes</taxon>
        <taxon>Colubroidea</taxon>
        <taxon>Colubridae</taxon>
        <taxon>Colubrinae</taxon>
        <taxon>Pantherophis</taxon>
    </lineage>
</organism>
<evidence type="ECO:0000256" key="3">
    <source>
        <dbReference type="ARBA" id="ARBA00022837"/>
    </source>
</evidence>
<evidence type="ECO:0000256" key="2">
    <source>
        <dbReference type="ARBA" id="ARBA00022723"/>
    </source>
</evidence>
<keyword evidence="2" id="KW-0479">Metal-binding</keyword>
<dbReference type="SMART" id="SM00054">
    <property type="entry name" value="EFh"/>
    <property type="match status" value="1"/>
</dbReference>
<evidence type="ECO:0000313" key="6">
    <source>
        <dbReference type="RefSeq" id="XP_060537924.1"/>
    </source>
</evidence>
<dbReference type="Proteomes" id="UP001652622">
    <property type="component" value="Unplaced"/>
</dbReference>
<dbReference type="PROSITE" id="PS50222">
    <property type="entry name" value="EF_HAND_2"/>
    <property type="match status" value="1"/>
</dbReference>